<dbReference type="GO" id="GO:0051537">
    <property type="term" value="F:2 iron, 2 sulfur cluster binding"/>
    <property type="evidence" value="ECO:0007669"/>
    <property type="project" value="UniProtKB-KW"/>
</dbReference>
<dbReference type="AlphaFoldDB" id="A0A7S4IHS5"/>
<evidence type="ECO:0000259" key="4">
    <source>
        <dbReference type="PROSITE" id="PS51085"/>
    </source>
</evidence>
<keyword evidence="1" id="KW-0479">Metal-binding</keyword>
<dbReference type="InterPro" id="IPR006058">
    <property type="entry name" value="2Fe2S_fd_BS"/>
</dbReference>
<feature type="signal peptide" evidence="3">
    <location>
        <begin position="1"/>
        <end position="17"/>
    </location>
</feature>
<dbReference type="InterPro" id="IPR001041">
    <property type="entry name" value="2Fe-2S_ferredoxin-type"/>
</dbReference>
<keyword evidence="2" id="KW-0411">Iron-sulfur</keyword>
<evidence type="ECO:0000256" key="3">
    <source>
        <dbReference type="SAM" id="SignalP"/>
    </source>
</evidence>
<evidence type="ECO:0000313" key="5">
    <source>
        <dbReference type="EMBL" id="CAE2229847.1"/>
    </source>
</evidence>
<sequence length="160" mass="16381">MALAALMPLLAVSLVPGAPLQCQLARPVVQPAASPLMQFGGMFGGGGNKGGGGGGQVSARDADFARRQEKLASRKQAAVPKGEVEVTFPQKGNKVVKAKQGEPIGAVCKRAGVRVKFDCKNGRCGTCQVRLNGRSALKVCQGGTVPGGATKKLTITLDNP</sequence>
<evidence type="ECO:0000256" key="2">
    <source>
        <dbReference type="ARBA" id="ARBA00023014"/>
    </source>
</evidence>
<feature type="domain" description="2Fe-2S ferredoxin-type" evidence="4">
    <location>
        <begin position="84"/>
        <end position="160"/>
    </location>
</feature>
<dbReference type="InterPro" id="IPR036010">
    <property type="entry name" value="2Fe-2S_ferredoxin-like_sf"/>
</dbReference>
<dbReference type="CDD" id="cd00207">
    <property type="entry name" value="fer2"/>
    <property type="match status" value="1"/>
</dbReference>
<proteinExistence type="predicted"/>
<reference evidence="5" key="1">
    <citation type="submission" date="2021-01" db="EMBL/GenBank/DDBJ databases">
        <authorList>
            <person name="Corre E."/>
            <person name="Pelletier E."/>
            <person name="Niang G."/>
            <person name="Scheremetjew M."/>
            <person name="Finn R."/>
            <person name="Kale V."/>
            <person name="Holt S."/>
            <person name="Cochrane G."/>
            <person name="Meng A."/>
            <person name="Brown T."/>
            <person name="Cohen L."/>
        </authorList>
    </citation>
    <scope>NUCLEOTIDE SEQUENCE</scope>
    <source>
        <strain evidence="5">UIO037</strain>
    </source>
</reference>
<dbReference type="PROSITE" id="PS00197">
    <property type="entry name" value="2FE2S_FER_1"/>
    <property type="match status" value="1"/>
</dbReference>
<protein>
    <recommendedName>
        <fullName evidence="4">2Fe-2S ferredoxin-type domain-containing protein</fullName>
    </recommendedName>
</protein>
<keyword evidence="3" id="KW-0732">Signal</keyword>
<dbReference type="EMBL" id="HBKO01024372">
    <property type="protein sequence ID" value="CAE2229847.1"/>
    <property type="molecule type" value="Transcribed_RNA"/>
</dbReference>
<dbReference type="InterPro" id="IPR012675">
    <property type="entry name" value="Beta-grasp_dom_sf"/>
</dbReference>
<name>A0A7S4IHS5_9EUKA</name>
<evidence type="ECO:0000256" key="1">
    <source>
        <dbReference type="ARBA" id="ARBA00022714"/>
    </source>
</evidence>
<dbReference type="Pfam" id="PF00111">
    <property type="entry name" value="Fer2"/>
    <property type="match status" value="1"/>
</dbReference>
<dbReference type="Gene3D" id="3.10.20.30">
    <property type="match status" value="1"/>
</dbReference>
<gene>
    <name evidence="5" type="ORF">CPOL0286_LOCUS11045</name>
</gene>
<dbReference type="SUPFAM" id="SSF54292">
    <property type="entry name" value="2Fe-2S ferredoxin-like"/>
    <property type="match status" value="1"/>
</dbReference>
<feature type="chain" id="PRO_5030901959" description="2Fe-2S ferredoxin-type domain-containing protein" evidence="3">
    <location>
        <begin position="18"/>
        <end position="160"/>
    </location>
</feature>
<accession>A0A7S4IHS5</accession>
<keyword evidence="1" id="KW-0408">Iron</keyword>
<organism evidence="5">
    <name type="scientific">Prymnesium polylepis</name>
    <dbReference type="NCBI Taxonomy" id="72548"/>
    <lineage>
        <taxon>Eukaryota</taxon>
        <taxon>Haptista</taxon>
        <taxon>Haptophyta</taxon>
        <taxon>Prymnesiophyceae</taxon>
        <taxon>Prymnesiales</taxon>
        <taxon>Prymnesiaceae</taxon>
        <taxon>Prymnesium</taxon>
    </lineage>
</organism>
<dbReference type="PROSITE" id="PS51085">
    <property type="entry name" value="2FE2S_FER_2"/>
    <property type="match status" value="1"/>
</dbReference>
<keyword evidence="1" id="KW-0001">2Fe-2S</keyword>